<proteinExistence type="predicted"/>
<dbReference type="AlphaFoldDB" id="A0A8H6L408"/>
<dbReference type="RefSeq" id="XP_037164108.1">
    <property type="nucleotide sequence ID" value="XM_037309247.1"/>
</dbReference>
<name>A0A8H6L408_9LECA</name>
<feature type="region of interest" description="Disordered" evidence="1">
    <location>
        <begin position="84"/>
        <end position="108"/>
    </location>
</feature>
<evidence type="ECO:0000256" key="1">
    <source>
        <dbReference type="SAM" id="MobiDB-lite"/>
    </source>
</evidence>
<dbReference type="EMBL" id="JACCJC010000029">
    <property type="protein sequence ID" value="KAF6234717.1"/>
    <property type="molecule type" value="Genomic_DNA"/>
</dbReference>
<sequence length="136" mass="14337">MPGSVQHASSASASHEAVLSNYVPQLQQLLRTIVITRSDYSTIGGELDSLEALDNLLAIYALDKNAGANPISNATYHYQRPEALPSPPAMCNRSPHPSSRSSWAGRTVSSHPTSLMSCATLKATAGSFPKAAPTTT</sequence>
<dbReference type="GeneID" id="59289000"/>
<reference evidence="2 3" key="1">
    <citation type="journal article" date="2020" name="Genomics">
        <title>Complete, high-quality genomes from long-read metagenomic sequencing of two wolf lichen thalli reveals enigmatic genome architecture.</title>
        <authorList>
            <person name="McKenzie S.K."/>
            <person name="Walston R.F."/>
            <person name="Allen J.L."/>
        </authorList>
    </citation>
    <scope>NUCLEOTIDE SEQUENCE [LARGE SCALE GENOMIC DNA]</scope>
    <source>
        <strain evidence="2">WasteWater2</strain>
    </source>
</reference>
<accession>A0A8H6L408</accession>
<keyword evidence="3" id="KW-1185">Reference proteome</keyword>
<dbReference type="Proteomes" id="UP000578531">
    <property type="component" value="Unassembled WGS sequence"/>
</dbReference>
<evidence type="ECO:0000313" key="3">
    <source>
        <dbReference type="Proteomes" id="UP000578531"/>
    </source>
</evidence>
<gene>
    <name evidence="2" type="ORF">HO173_007343</name>
</gene>
<protein>
    <submittedName>
        <fullName evidence="2">Uncharacterized protein</fullName>
    </submittedName>
</protein>
<feature type="compositionally biased region" description="Polar residues" evidence="1">
    <location>
        <begin position="95"/>
        <end position="108"/>
    </location>
</feature>
<organism evidence="2 3">
    <name type="scientific">Letharia columbiana</name>
    <dbReference type="NCBI Taxonomy" id="112416"/>
    <lineage>
        <taxon>Eukaryota</taxon>
        <taxon>Fungi</taxon>
        <taxon>Dikarya</taxon>
        <taxon>Ascomycota</taxon>
        <taxon>Pezizomycotina</taxon>
        <taxon>Lecanoromycetes</taxon>
        <taxon>OSLEUM clade</taxon>
        <taxon>Lecanoromycetidae</taxon>
        <taxon>Lecanorales</taxon>
        <taxon>Lecanorineae</taxon>
        <taxon>Parmeliaceae</taxon>
        <taxon>Letharia</taxon>
    </lineage>
</organism>
<comment type="caution">
    <text evidence="2">The sequence shown here is derived from an EMBL/GenBank/DDBJ whole genome shotgun (WGS) entry which is preliminary data.</text>
</comment>
<dbReference type="OrthoDB" id="4358152at2759"/>
<evidence type="ECO:0000313" key="2">
    <source>
        <dbReference type="EMBL" id="KAF6234717.1"/>
    </source>
</evidence>